<gene>
    <name evidence="2" type="ORF">EJK17_07330</name>
</gene>
<dbReference type="Proteomes" id="UP000288291">
    <property type="component" value="Unassembled WGS sequence"/>
</dbReference>
<keyword evidence="1" id="KW-0812">Transmembrane</keyword>
<reference evidence="2 3" key="1">
    <citation type="submission" date="2018-12" db="EMBL/GenBank/DDBJ databases">
        <authorList>
            <person name="Meng J."/>
        </authorList>
    </citation>
    <scope>NUCLEOTIDE SEQUENCE [LARGE SCALE GENOMIC DNA]</scope>
    <source>
        <strain evidence="2 3">HT111-2</strain>
    </source>
</reference>
<keyword evidence="1" id="KW-1133">Transmembrane helix</keyword>
<protein>
    <recommendedName>
        <fullName evidence="4">DUF3139 domain-containing protein</fullName>
    </recommendedName>
</protein>
<dbReference type="RefSeq" id="WP_103662167.1">
    <property type="nucleotide sequence ID" value="NZ_ML136886.1"/>
</dbReference>
<dbReference type="EMBL" id="RXIA01000018">
    <property type="protein sequence ID" value="RVU70495.1"/>
    <property type="molecule type" value="Genomic_DNA"/>
</dbReference>
<evidence type="ECO:0000313" key="3">
    <source>
        <dbReference type="Proteomes" id="UP000288291"/>
    </source>
</evidence>
<accession>A0A437SUA3</accession>
<evidence type="ECO:0008006" key="4">
    <source>
        <dbReference type="Google" id="ProtNLM"/>
    </source>
</evidence>
<dbReference type="AlphaFoldDB" id="A0A437SUA3"/>
<comment type="caution">
    <text evidence="2">The sequence shown here is derived from an EMBL/GenBank/DDBJ whole genome shotgun (WGS) entry which is preliminary data.</text>
</comment>
<proteinExistence type="predicted"/>
<feature type="transmembrane region" description="Helical" evidence="1">
    <location>
        <begin position="7"/>
        <end position="24"/>
    </location>
</feature>
<keyword evidence="1" id="KW-0472">Membrane</keyword>
<keyword evidence="3" id="KW-1185">Reference proteome</keyword>
<organism evidence="2 3">
    <name type="scientific">Lactobacillus xujianguonis</name>
    <dbReference type="NCBI Taxonomy" id="2495899"/>
    <lineage>
        <taxon>Bacteria</taxon>
        <taxon>Bacillati</taxon>
        <taxon>Bacillota</taxon>
        <taxon>Bacilli</taxon>
        <taxon>Lactobacillales</taxon>
        <taxon>Lactobacillaceae</taxon>
        <taxon>Lactobacillus</taxon>
    </lineage>
</organism>
<evidence type="ECO:0000256" key="1">
    <source>
        <dbReference type="SAM" id="Phobius"/>
    </source>
</evidence>
<evidence type="ECO:0000313" key="2">
    <source>
        <dbReference type="EMBL" id="RVU70495.1"/>
    </source>
</evidence>
<sequence>MSKFKQILVIVLVLLFAIFLFWRIRVNNQKAYANGAIQEYARMQGVPDQDVRKLSVSWNMKDNFWEALIDIKIDGKPYQLEYGISTNDVKAKRPEIFYYASKKEGEGWGGLSDSALKKFKYHELYNYRQ</sequence>
<name>A0A437SUA3_9LACO</name>